<proteinExistence type="predicted"/>
<dbReference type="OrthoDB" id="9883097at2"/>
<accession>A0A1T4UTQ6</accession>
<evidence type="ECO:0000313" key="1">
    <source>
        <dbReference type="EMBL" id="SKA55801.1"/>
    </source>
</evidence>
<dbReference type="EMBL" id="FUWP01000031">
    <property type="protein sequence ID" value="SKA55801.1"/>
    <property type="molecule type" value="Genomic_DNA"/>
</dbReference>
<dbReference type="AlphaFoldDB" id="A0A1T4UTQ6"/>
<dbReference type="Proteomes" id="UP000191116">
    <property type="component" value="Unassembled WGS sequence"/>
</dbReference>
<reference evidence="1 2" key="1">
    <citation type="submission" date="2017-02" db="EMBL/GenBank/DDBJ databases">
        <authorList>
            <person name="Peterson S.W."/>
        </authorList>
    </citation>
    <scope>NUCLEOTIDE SEQUENCE [LARGE SCALE GENOMIC DNA]</scope>
    <source>
        <strain evidence="1 2">CECT 9189</strain>
    </source>
</reference>
<protein>
    <submittedName>
        <fullName evidence="1">Uncharacterized protein</fullName>
    </submittedName>
</protein>
<gene>
    <name evidence="1" type="ORF">CZ814_03670</name>
</gene>
<evidence type="ECO:0000313" key="2">
    <source>
        <dbReference type="Proteomes" id="UP000191116"/>
    </source>
</evidence>
<name>A0A1T4UTQ6_9GAMM</name>
<organism evidence="1 2">
    <name type="scientific">Photobacterium toruni</name>
    <dbReference type="NCBI Taxonomy" id="1935446"/>
    <lineage>
        <taxon>Bacteria</taxon>
        <taxon>Pseudomonadati</taxon>
        <taxon>Pseudomonadota</taxon>
        <taxon>Gammaproteobacteria</taxon>
        <taxon>Vibrionales</taxon>
        <taxon>Vibrionaceae</taxon>
        <taxon>Photobacterium</taxon>
    </lineage>
</organism>
<dbReference type="RefSeq" id="WP_065177100.1">
    <property type="nucleotide sequence ID" value="NZ_AP024856.1"/>
</dbReference>
<sequence length="73" mass="8418">MSANNNQPNLFNPNHILIVDEFDFWIIQQLSVREARHLEHVLSTAARLFGSQANDIILRNKWMKPSCPSLKMG</sequence>